<gene>
    <name evidence="2" type="ORF">HDU87_002025</name>
</gene>
<dbReference type="Gene3D" id="1.20.120.1630">
    <property type="match status" value="1"/>
</dbReference>
<protein>
    <recommendedName>
        <fullName evidence="4">Steroid 5-alpha reductase C-terminal domain-containing protein</fullName>
    </recommendedName>
</protein>
<dbReference type="Pfam" id="PF06966">
    <property type="entry name" value="DUF1295"/>
    <property type="match status" value="1"/>
</dbReference>
<dbReference type="InterPro" id="IPR010721">
    <property type="entry name" value="UstE-like"/>
</dbReference>
<feature type="transmembrane region" description="Helical" evidence="1">
    <location>
        <begin position="129"/>
        <end position="146"/>
    </location>
</feature>
<dbReference type="AlphaFoldDB" id="A0AAD5XNL9"/>
<evidence type="ECO:0000313" key="3">
    <source>
        <dbReference type="Proteomes" id="UP001212152"/>
    </source>
</evidence>
<dbReference type="GO" id="GO:0016020">
    <property type="term" value="C:membrane"/>
    <property type="evidence" value="ECO:0007669"/>
    <property type="project" value="TreeGrafter"/>
</dbReference>
<organism evidence="2 3">
    <name type="scientific">Geranomyces variabilis</name>
    <dbReference type="NCBI Taxonomy" id="109894"/>
    <lineage>
        <taxon>Eukaryota</taxon>
        <taxon>Fungi</taxon>
        <taxon>Fungi incertae sedis</taxon>
        <taxon>Chytridiomycota</taxon>
        <taxon>Chytridiomycota incertae sedis</taxon>
        <taxon>Chytridiomycetes</taxon>
        <taxon>Spizellomycetales</taxon>
        <taxon>Powellomycetaceae</taxon>
        <taxon>Geranomyces</taxon>
    </lineage>
</organism>
<dbReference type="Proteomes" id="UP001212152">
    <property type="component" value="Unassembled WGS sequence"/>
</dbReference>
<keyword evidence="1" id="KW-1133">Transmembrane helix</keyword>
<evidence type="ECO:0008006" key="4">
    <source>
        <dbReference type="Google" id="ProtNLM"/>
    </source>
</evidence>
<keyword evidence="1" id="KW-0812">Transmembrane</keyword>
<name>A0AAD5XNL9_9FUNG</name>
<keyword evidence="1" id="KW-0472">Membrane</keyword>
<reference evidence="2" key="1">
    <citation type="submission" date="2020-05" db="EMBL/GenBank/DDBJ databases">
        <title>Phylogenomic resolution of chytrid fungi.</title>
        <authorList>
            <person name="Stajich J.E."/>
            <person name="Amses K."/>
            <person name="Simmons R."/>
            <person name="Seto K."/>
            <person name="Myers J."/>
            <person name="Bonds A."/>
            <person name="Quandt C.A."/>
            <person name="Barry K."/>
            <person name="Liu P."/>
            <person name="Grigoriev I."/>
            <person name="Longcore J.E."/>
            <person name="James T.Y."/>
        </authorList>
    </citation>
    <scope>NUCLEOTIDE SEQUENCE</scope>
    <source>
        <strain evidence="2">JEL0379</strain>
    </source>
</reference>
<dbReference type="PANTHER" id="PTHR32251:SF23">
    <property type="entry name" value="3-OXO-5-ALPHA-STEROID 4-DEHYDROGENASE (DUF1295)"/>
    <property type="match status" value="1"/>
</dbReference>
<accession>A0AAD5XNL9</accession>
<keyword evidence="3" id="KW-1185">Reference proteome</keyword>
<feature type="transmembrane region" description="Helical" evidence="1">
    <location>
        <begin position="6"/>
        <end position="24"/>
    </location>
</feature>
<proteinExistence type="predicted"/>
<comment type="caution">
    <text evidence="2">The sequence shown here is derived from an EMBL/GenBank/DDBJ whole genome shotgun (WGS) entry which is preliminary data.</text>
</comment>
<evidence type="ECO:0000256" key="1">
    <source>
        <dbReference type="SAM" id="Phobius"/>
    </source>
</evidence>
<sequence>MCLSTLVAYAGFTIGTHALALLTANSSWVDRAWSIAPVVYAATLRGPDVRSLIALACVTVWGSRLTYNFWRKDGFNIWTEDYRWAHLRQILPSWAHAPFHVLFITFYQNLLLLLLAMPFASIAQYPSPWTSADSLILAVYAALLLLQTIADQQQWAFHELKARAGPKIHTQFCTTGLFRYSRHPAFFAEMGMWWCIWAFSCSARGELVYDWMLAGPVLLTALFQGSTAFTEYISVFKYPDYKKYQKTTSRLIPLWPGPAIPQSEGID</sequence>
<feature type="transmembrane region" description="Helical" evidence="1">
    <location>
        <begin position="101"/>
        <end position="123"/>
    </location>
</feature>
<dbReference type="EMBL" id="JADGJQ010000016">
    <property type="protein sequence ID" value="KAJ3180516.1"/>
    <property type="molecule type" value="Genomic_DNA"/>
</dbReference>
<dbReference type="PANTHER" id="PTHR32251">
    <property type="entry name" value="3-OXO-5-ALPHA-STEROID 4-DEHYDROGENASE"/>
    <property type="match status" value="1"/>
</dbReference>
<evidence type="ECO:0000313" key="2">
    <source>
        <dbReference type="EMBL" id="KAJ3180516.1"/>
    </source>
</evidence>
<feature type="transmembrane region" description="Helical" evidence="1">
    <location>
        <begin position="211"/>
        <end position="236"/>
    </location>
</feature>